<dbReference type="AlphaFoldDB" id="A0A835MY90"/>
<evidence type="ECO:0000256" key="1">
    <source>
        <dbReference type="SAM" id="MobiDB-lite"/>
    </source>
</evidence>
<organism evidence="2 3">
    <name type="scientific">Salix dunnii</name>
    <dbReference type="NCBI Taxonomy" id="1413687"/>
    <lineage>
        <taxon>Eukaryota</taxon>
        <taxon>Viridiplantae</taxon>
        <taxon>Streptophyta</taxon>
        <taxon>Embryophyta</taxon>
        <taxon>Tracheophyta</taxon>
        <taxon>Spermatophyta</taxon>
        <taxon>Magnoliopsida</taxon>
        <taxon>eudicotyledons</taxon>
        <taxon>Gunneridae</taxon>
        <taxon>Pentapetalae</taxon>
        <taxon>rosids</taxon>
        <taxon>fabids</taxon>
        <taxon>Malpighiales</taxon>
        <taxon>Salicaceae</taxon>
        <taxon>Saliceae</taxon>
        <taxon>Salix</taxon>
    </lineage>
</organism>
<name>A0A835MY90_9ROSI</name>
<feature type="region of interest" description="Disordered" evidence="1">
    <location>
        <begin position="24"/>
        <end position="44"/>
    </location>
</feature>
<keyword evidence="3" id="KW-1185">Reference proteome</keyword>
<evidence type="ECO:0000313" key="3">
    <source>
        <dbReference type="Proteomes" id="UP000657918"/>
    </source>
</evidence>
<proteinExistence type="predicted"/>
<feature type="compositionally biased region" description="Polar residues" evidence="1">
    <location>
        <begin position="30"/>
        <end position="44"/>
    </location>
</feature>
<evidence type="ECO:0000313" key="2">
    <source>
        <dbReference type="EMBL" id="KAF9677841.1"/>
    </source>
</evidence>
<dbReference type="Proteomes" id="UP000657918">
    <property type="component" value="Chromosome 8"/>
</dbReference>
<gene>
    <name evidence="2" type="ORF">SADUNF_Sadunf08G0149700</name>
</gene>
<reference evidence="2 3" key="1">
    <citation type="submission" date="2020-10" db="EMBL/GenBank/DDBJ databases">
        <title>Plant Genome Project.</title>
        <authorList>
            <person name="Zhang R.-G."/>
        </authorList>
    </citation>
    <scope>NUCLEOTIDE SEQUENCE [LARGE SCALE GENOMIC DNA]</scope>
    <source>
        <strain evidence="2">FAFU-HL-1</strain>
        <tissue evidence="2">Leaf</tissue>
    </source>
</reference>
<accession>A0A835MY90</accession>
<sequence>MEPHVFSSFASRIGTSLHSKLVFNPESPPTMDSRNSLTSSTDWGGSSKDLWGEVCSADWISFRSNFKNDCTSQFETPRQLQTTTRS</sequence>
<dbReference type="EMBL" id="JADGMS010000008">
    <property type="protein sequence ID" value="KAF9677841.1"/>
    <property type="molecule type" value="Genomic_DNA"/>
</dbReference>
<comment type="caution">
    <text evidence="2">The sequence shown here is derived from an EMBL/GenBank/DDBJ whole genome shotgun (WGS) entry which is preliminary data.</text>
</comment>
<protein>
    <submittedName>
        <fullName evidence="2">Uncharacterized protein</fullName>
    </submittedName>
</protein>